<gene>
    <name evidence="9" type="ORF">GBM95_10880</name>
</gene>
<proteinExistence type="inferred from homology"/>
<comment type="caution">
    <text evidence="9">The sequence shown here is derived from an EMBL/GenBank/DDBJ whole genome shotgun (WGS) entry which is preliminary data.</text>
</comment>
<feature type="transmembrane region" description="Helical" evidence="8">
    <location>
        <begin position="200"/>
        <end position="220"/>
    </location>
</feature>
<feature type="transmembrane region" description="Helical" evidence="8">
    <location>
        <begin position="95"/>
        <end position="118"/>
    </location>
</feature>
<reference evidence="9 10" key="1">
    <citation type="submission" date="2019-10" db="EMBL/GenBank/DDBJ databases">
        <title>Genome diversity of Sutterella seckii.</title>
        <authorList>
            <person name="Chaplin A.V."/>
            <person name="Sokolova S.R."/>
            <person name="Mosin K.A."/>
            <person name="Ivanova E.L."/>
            <person name="Kochetkova T.O."/>
            <person name="Goltsov A.Y."/>
            <person name="Trofimov D.Y."/>
            <person name="Efimov B.A."/>
        </authorList>
    </citation>
    <scope>NUCLEOTIDE SEQUENCE [LARGE SCALE GENOMIC DNA]</scope>
    <source>
        <strain evidence="9 10">ASD393</strain>
    </source>
</reference>
<dbReference type="Gene3D" id="1.20.1530.20">
    <property type="match status" value="1"/>
</dbReference>
<dbReference type="Proteomes" id="UP000430564">
    <property type="component" value="Unassembled WGS sequence"/>
</dbReference>
<feature type="transmembrane region" description="Helical" evidence="8">
    <location>
        <begin position="64"/>
        <end position="83"/>
    </location>
</feature>
<dbReference type="InterPro" id="IPR038770">
    <property type="entry name" value="Na+/solute_symporter_sf"/>
</dbReference>
<dbReference type="GO" id="GO:0055085">
    <property type="term" value="P:transmembrane transport"/>
    <property type="evidence" value="ECO:0007669"/>
    <property type="project" value="InterPro"/>
</dbReference>
<evidence type="ECO:0000256" key="1">
    <source>
        <dbReference type="ARBA" id="ARBA00004651"/>
    </source>
</evidence>
<evidence type="ECO:0000256" key="5">
    <source>
        <dbReference type="ARBA" id="ARBA00022692"/>
    </source>
</evidence>
<keyword evidence="5 8" id="KW-0812">Transmembrane</keyword>
<feature type="transmembrane region" description="Helical" evidence="8">
    <location>
        <begin position="291"/>
        <end position="314"/>
    </location>
</feature>
<evidence type="ECO:0000256" key="7">
    <source>
        <dbReference type="ARBA" id="ARBA00023136"/>
    </source>
</evidence>
<evidence type="ECO:0000256" key="4">
    <source>
        <dbReference type="ARBA" id="ARBA00022475"/>
    </source>
</evidence>
<dbReference type="OrthoDB" id="3435874at2"/>
<feature type="transmembrane region" description="Helical" evidence="8">
    <location>
        <begin position="170"/>
        <end position="188"/>
    </location>
</feature>
<dbReference type="PANTHER" id="PTHR36838:SF1">
    <property type="entry name" value="SLR1864 PROTEIN"/>
    <property type="match status" value="1"/>
</dbReference>
<accession>A0A6I1EHK3</accession>
<keyword evidence="6 8" id="KW-1133">Transmembrane helix</keyword>
<evidence type="ECO:0000313" key="9">
    <source>
        <dbReference type="EMBL" id="KAB7653468.1"/>
    </source>
</evidence>
<evidence type="ECO:0000256" key="6">
    <source>
        <dbReference type="ARBA" id="ARBA00022989"/>
    </source>
</evidence>
<keyword evidence="4" id="KW-1003">Cell membrane</keyword>
<evidence type="ECO:0000313" key="10">
    <source>
        <dbReference type="Proteomes" id="UP000430564"/>
    </source>
</evidence>
<evidence type="ECO:0000256" key="3">
    <source>
        <dbReference type="ARBA" id="ARBA00022448"/>
    </source>
</evidence>
<comment type="similarity">
    <text evidence="2">Belongs to the auxin efflux carrier (TC 2.A.69) family.</text>
</comment>
<evidence type="ECO:0000256" key="2">
    <source>
        <dbReference type="ARBA" id="ARBA00010145"/>
    </source>
</evidence>
<name>A0A6I1EHK3_9BURK</name>
<dbReference type="RefSeq" id="WP_152159120.1">
    <property type="nucleotide sequence ID" value="NZ_WEHX01000123.1"/>
</dbReference>
<feature type="transmembrane region" description="Helical" evidence="8">
    <location>
        <begin position="130"/>
        <end position="149"/>
    </location>
</feature>
<keyword evidence="7 8" id="KW-0472">Membrane</keyword>
<protein>
    <submittedName>
        <fullName evidence="9">AEC family transporter</fullName>
    </submittedName>
</protein>
<sequence>MALFLHHIALCAPLFILVALGWALIKAKVFTPAVTKALGGFTFRLLMPVMLFELLSNLSEMPPVDWRILIAFFGSCAIVYIAGRSAVKRLFHSDAAGTTVLAMAGIFGNNVQLGVPIVQVSLGDAAMPSISIIILFNVLLLWTVAIASVEFGRSGRITNPKEVLAPMLRVFRNPVVLGIIVGTAWGLTGWHLPGFVMESVHYVSSATTPMCLIVVGMGLAEHSFSSALPKGVFVTVVKLMIQPFLVWLLARLLGLGDLETNAVTLMAALPVAINAYLMAQDFQAEEGGASNAIFVSTFASAITVPLTLTLLGVAPSL</sequence>
<feature type="transmembrane region" description="Helical" evidence="8">
    <location>
        <begin position="37"/>
        <end position="58"/>
    </location>
</feature>
<comment type="subcellular location">
    <subcellularLocation>
        <location evidence="1">Cell membrane</location>
        <topology evidence="1">Multi-pass membrane protein</topology>
    </subcellularLocation>
</comment>
<dbReference type="GO" id="GO:0005886">
    <property type="term" value="C:plasma membrane"/>
    <property type="evidence" value="ECO:0007669"/>
    <property type="project" value="UniProtKB-SubCell"/>
</dbReference>
<feature type="transmembrane region" description="Helical" evidence="8">
    <location>
        <begin position="6"/>
        <end position="25"/>
    </location>
</feature>
<dbReference type="EMBL" id="WEHX01000123">
    <property type="protein sequence ID" value="KAB7653468.1"/>
    <property type="molecule type" value="Genomic_DNA"/>
</dbReference>
<feature type="transmembrane region" description="Helical" evidence="8">
    <location>
        <begin position="262"/>
        <end position="279"/>
    </location>
</feature>
<evidence type="ECO:0000256" key="8">
    <source>
        <dbReference type="SAM" id="Phobius"/>
    </source>
</evidence>
<dbReference type="AlphaFoldDB" id="A0A6I1EHK3"/>
<feature type="transmembrane region" description="Helical" evidence="8">
    <location>
        <begin position="232"/>
        <end position="250"/>
    </location>
</feature>
<dbReference type="InterPro" id="IPR004776">
    <property type="entry name" value="Mem_transp_PIN-like"/>
</dbReference>
<keyword evidence="3" id="KW-0813">Transport</keyword>
<dbReference type="Pfam" id="PF03547">
    <property type="entry name" value="Mem_trans"/>
    <property type="match status" value="1"/>
</dbReference>
<organism evidence="9 10">
    <name type="scientific">Sutterella seckii</name>
    <dbReference type="NCBI Taxonomy" id="1944635"/>
    <lineage>
        <taxon>Bacteria</taxon>
        <taxon>Pseudomonadati</taxon>
        <taxon>Pseudomonadota</taxon>
        <taxon>Betaproteobacteria</taxon>
        <taxon>Burkholderiales</taxon>
        <taxon>Sutterellaceae</taxon>
        <taxon>Sutterella</taxon>
    </lineage>
</organism>
<dbReference type="PANTHER" id="PTHR36838">
    <property type="entry name" value="AUXIN EFFLUX CARRIER FAMILY PROTEIN"/>
    <property type="match status" value="1"/>
</dbReference>